<dbReference type="AlphaFoldDB" id="A0A0E9RU35"/>
<evidence type="ECO:0000313" key="2">
    <source>
        <dbReference type="EMBL" id="JAH31975.1"/>
    </source>
</evidence>
<keyword evidence="1" id="KW-0812">Transmembrane</keyword>
<reference evidence="2" key="1">
    <citation type="submission" date="2014-11" db="EMBL/GenBank/DDBJ databases">
        <authorList>
            <person name="Amaro Gonzalez C."/>
        </authorList>
    </citation>
    <scope>NUCLEOTIDE SEQUENCE</scope>
</reference>
<protein>
    <submittedName>
        <fullName evidence="2">Uncharacterized protein</fullName>
    </submittedName>
</protein>
<feature type="transmembrane region" description="Helical" evidence="1">
    <location>
        <begin position="20"/>
        <end position="38"/>
    </location>
</feature>
<sequence>MFICAICIIILNKCMNIPTLNIYVCIYAYICMCINIYIHWECRCISALIMVVFFLIGWSAGRP</sequence>
<proteinExistence type="predicted"/>
<dbReference type="EMBL" id="GBXM01076602">
    <property type="protein sequence ID" value="JAH31975.1"/>
    <property type="molecule type" value="Transcribed_RNA"/>
</dbReference>
<name>A0A0E9RU35_ANGAN</name>
<organism evidence="2">
    <name type="scientific">Anguilla anguilla</name>
    <name type="common">European freshwater eel</name>
    <name type="synonym">Muraena anguilla</name>
    <dbReference type="NCBI Taxonomy" id="7936"/>
    <lineage>
        <taxon>Eukaryota</taxon>
        <taxon>Metazoa</taxon>
        <taxon>Chordata</taxon>
        <taxon>Craniata</taxon>
        <taxon>Vertebrata</taxon>
        <taxon>Euteleostomi</taxon>
        <taxon>Actinopterygii</taxon>
        <taxon>Neopterygii</taxon>
        <taxon>Teleostei</taxon>
        <taxon>Anguilliformes</taxon>
        <taxon>Anguillidae</taxon>
        <taxon>Anguilla</taxon>
    </lineage>
</organism>
<accession>A0A0E9RU35</accession>
<feature type="transmembrane region" description="Helical" evidence="1">
    <location>
        <begin position="45"/>
        <end position="61"/>
    </location>
</feature>
<keyword evidence="1" id="KW-0472">Membrane</keyword>
<evidence type="ECO:0000256" key="1">
    <source>
        <dbReference type="SAM" id="Phobius"/>
    </source>
</evidence>
<keyword evidence="1" id="KW-1133">Transmembrane helix</keyword>
<reference evidence="2" key="2">
    <citation type="journal article" date="2015" name="Fish Shellfish Immunol.">
        <title>Early steps in the European eel (Anguilla anguilla)-Vibrio vulnificus interaction in the gills: Role of the RtxA13 toxin.</title>
        <authorList>
            <person name="Callol A."/>
            <person name="Pajuelo D."/>
            <person name="Ebbesson L."/>
            <person name="Teles M."/>
            <person name="MacKenzie S."/>
            <person name="Amaro C."/>
        </authorList>
    </citation>
    <scope>NUCLEOTIDE SEQUENCE</scope>
</reference>